<keyword evidence="4" id="KW-1185">Reference proteome</keyword>
<dbReference type="Gene3D" id="2.20.200.10">
    <property type="entry name" value="Outer membrane efflux proteins (OEP)"/>
    <property type="match status" value="1"/>
</dbReference>
<dbReference type="PROSITE" id="PS51257">
    <property type="entry name" value="PROKAR_LIPOPROTEIN"/>
    <property type="match status" value="1"/>
</dbReference>
<dbReference type="Proteomes" id="UP000755104">
    <property type="component" value="Unassembled WGS sequence"/>
</dbReference>
<keyword evidence="2" id="KW-0449">Lipoprotein</keyword>
<dbReference type="EMBL" id="JAIGNO010000010">
    <property type="protein sequence ID" value="MBX7483551.1"/>
    <property type="molecule type" value="Genomic_DNA"/>
</dbReference>
<name>A0ABS7J8B3_9SPHN</name>
<feature type="signal peptide" evidence="2">
    <location>
        <begin position="1"/>
        <end position="23"/>
    </location>
</feature>
<dbReference type="InterPro" id="IPR010131">
    <property type="entry name" value="MdtP/NodT-like"/>
</dbReference>
<comment type="similarity">
    <text evidence="1 2">Belongs to the outer membrane factor (OMF) (TC 1.B.17) family.</text>
</comment>
<feature type="chain" id="PRO_5044995455" evidence="2">
    <location>
        <begin position="24"/>
        <end position="462"/>
    </location>
</feature>
<comment type="subcellular location">
    <subcellularLocation>
        <location evidence="2">Cell membrane</location>
        <topology evidence="2">Lipid-anchor</topology>
    </subcellularLocation>
</comment>
<gene>
    <name evidence="3" type="ORF">K3174_13530</name>
</gene>
<organism evidence="3 4">
    <name type="scientific">Qipengyuania qiaonensis</name>
    <dbReference type="NCBI Taxonomy" id="2867240"/>
    <lineage>
        <taxon>Bacteria</taxon>
        <taxon>Pseudomonadati</taxon>
        <taxon>Pseudomonadota</taxon>
        <taxon>Alphaproteobacteria</taxon>
        <taxon>Sphingomonadales</taxon>
        <taxon>Erythrobacteraceae</taxon>
        <taxon>Qipengyuania</taxon>
    </lineage>
</organism>
<comment type="caution">
    <text evidence="3">The sequence shown here is derived from an EMBL/GenBank/DDBJ whole genome shotgun (WGS) entry which is preliminary data.</text>
</comment>
<keyword evidence="2" id="KW-1134">Transmembrane beta strand</keyword>
<dbReference type="InterPro" id="IPR003423">
    <property type="entry name" value="OMP_efflux"/>
</dbReference>
<reference evidence="3 4" key="1">
    <citation type="submission" date="2021-08" db="EMBL/GenBank/DDBJ databases">
        <title>Comparative Genomics Analysis of the Genus Qipengyuania Reveals Extensive Genetic Diversity and Metabolic Versatility, Including the Description of Fifteen Novel Species.</title>
        <authorList>
            <person name="Liu Y."/>
        </authorList>
    </citation>
    <scope>NUCLEOTIDE SEQUENCE [LARGE SCALE GENOMIC DNA]</scope>
    <source>
        <strain evidence="3 4">6D47A</strain>
    </source>
</reference>
<keyword evidence="2" id="KW-0472">Membrane</keyword>
<dbReference type="RefSeq" id="WP_221559440.1">
    <property type="nucleotide sequence ID" value="NZ_JAIGNO010000010.1"/>
</dbReference>
<dbReference type="Pfam" id="PF02321">
    <property type="entry name" value="OEP"/>
    <property type="match status" value="2"/>
</dbReference>
<accession>A0ABS7J8B3</accession>
<keyword evidence="2" id="KW-0812">Transmembrane</keyword>
<dbReference type="PANTHER" id="PTHR30203:SF32">
    <property type="entry name" value="CATION EFFLUX SYSTEM PROTEIN CUSC"/>
    <property type="match status" value="1"/>
</dbReference>
<keyword evidence="2" id="KW-0732">Signal</keyword>
<evidence type="ECO:0000313" key="3">
    <source>
        <dbReference type="EMBL" id="MBX7483551.1"/>
    </source>
</evidence>
<dbReference type="PANTHER" id="PTHR30203">
    <property type="entry name" value="OUTER MEMBRANE CATION EFFLUX PROTEIN"/>
    <property type="match status" value="1"/>
</dbReference>
<dbReference type="Gene3D" id="1.20.1600.10">
    <property type="entry name" value="Outer membrane efflux proteins (OEP)"/>
    <property type="match status" value="1"/>
</dbReference>
<proteinExistence type="inferred from homology"/>
<dbReference type="SUPFAM" id="SSF56954">
    <property type="entry name" value="Outer membrane efflux proteins (OEP)"/>
    <property type="match status" value="1"/>
</dbReference>
<evidence type="ECO:0000313" key="4">
    <source>
        <dbReference type="Proteomes" id="UP000755104"/>
    </source>
</evidence>
<evidence type="ECO:0000256" key="1">
    <source>
        <dbReference type="ARBA" id="ARBA00007613"/>
    </source>
</evidence>
<dbReference type="NCBIfam" id="TIGR01845">
    <property type="entry name" value="outer_NodT"/>
    <property type="match status" value="1"/>
</dbReference>
<evidence type="ECO:0000256" key="2">
    <source>
        <dbReference type="RuleBase" id="RU362097"/>
    </source>
</evidence>
<protein>
    <submittedName>
        <fullName evidence="3">Efflux transporter outer membrane subunit</fullName>
    </submittedName>
</protein>
<sequence length="462" mass="48312">MIRFAFAVLFASSVLGGCAISSADVPESGFDAPEQYAAELPPAGLDDPWWKAFSDPVLDDLIERGLAANLDIAAATERLNAAEALLRAERADRLPRVDASIEGGVEADDNGASTTAIGGLFGSFDPDISGRLGAEVRAAAAQYAEADYLRADQRRLVAAAIAAQYVEYRRTGAQLELLAQSTDLQQQTLRIVTLRFEAGLAANLDVRRAAADLAQTQAGLGLIEIARAEAEHALAVLMGAAPGRLSIAPPVGAATIPQYGLGPPIGTPANLLRRRADVLAAEARLTQAAAQVGIEKADLRPSLVIPGSILLGDGSVDGLFSTFLATLGAALDLPLFDGGRRRAEVAAAEAELDASLAEYRQTFLVALAVAENALVGIRAYRERGESLAEAIEQSEAALGQSNALYREGLASLFDVLDAQRQLISSRQSQLDSRADLANAFIGLHSAAASSDGSDQDLSLLES</sequence>
<keyword evidence="2" id="KW-0564">Palmitate</keyword>